<sequence>MSSLPNPEPEEVDYFKVDPPSDPHPDPDTVDYFGFGDTNKAGAKLPSPDPETVDPSPHPGTVDYFGSGNKNKTAVRLPNPDPDTVDYFGHGNVKTNEESGLLPKPDPKDVDYSRVDAPSDPNPDPETVDGFEVGKTNKDLGRLPSPDPKDVDHFKVDAPADPNPPPKDVDHPQIELPTAENPNPEGVDYYKVIVNPEECGDPQDEDYFRFGKSNKELFDLFYGANQYTYEELLTRVRALRSEIKVERELAGANKSPLSIHDLVQFYAEYVDWFETVLKSSHYAAMLAEGRRYKSHERGYYEVIREQLQLADKDNLNKIPEEQIVEPRERSSEEWNKHQALIRNMASAMGHFDELFTVFQANHPQPDTTPLTTERRVWHPRLRAVHKQLAKPIFGHHTEALWHHMSTIAKFLETHRPDPADAWVGGGNLQGNAAFDATFEKFKALEDRKVWYDFQRKGLCRSSAWLLREACVDLQLDPEAVDIEWATLVDPTKLPSYTHVSIDQPEFMLGSPAEEGRPHHHNHSHMGMLQVKRALGYNPSKDPQVNTGAVQANTSKRRQSVAGGGEAGRPTKRQQTEAHKPEGTTGGHAQQAWTRADADADADFHWIESWLGYNPNGVDPSQAPTLDGTTVLKPLLTSDVCDRWLFDFATIRDQVEDLRDRVFDAPLTEEDEAADPLLLDELEDAILEARDELAKHRGRMNRFSQKRTRLAAAKLVYLRALAVRRATVLAEEASKGERAALPWTLRRDLDEHRARRLEDWVAHERAWLEAERFRMSQMKKKAPTAAQYAHLDLLGENISAWTREIDVLRARVAARQESGPEAHAAHAEQDTAAYAEEEQEQEQEQAKRPAALLPWGGGGPDAKKQLNMLDQWFLRDFYTGTIFTNQHWDRLGGRPGISSFLRSDGGAEGLDREDVVPVPLAYPGGRGGLGGSFYDADYRRSRENPNQPYIDPFAPGGPPGTKTCRGGRRGRSCSTWWC</sequence>
<feature type="compositionally biased region" description="Basic and acidic residues" evidence="2">
    <location>
        <begin position="13"/>
        <end position="27"/>
    </location>
</feature>
<protein>
    <submittedName>
        <fullName evidence="3">Uncharacterized protein</fullName>
    </submittedName>
</protein>
<feature type="region of interest" description="Disordered" evidence="2">
    <location>
        <begin position="536"/>
        <end position="596"/>
    </location>
</feature>
<feature type="compositionally biased region" description="Polar residues" evidence="2">
    <location>
        <begin position="540"/>
        <end position="553"/>
    </location>
</feature>
<evidence type="ECO:0000256" key="2">
    <source>
        <dbReference type="SAM" id="MobiDB-lite"/>
    </source>
</evidence>
<keyword evidence="1" id="KW-0175">Coiled coil</keyword>
<feature type="compositionally biased region" description="Basic and acidic residues" evidence="2">
    <location>
        <begin position="135"/>
        <end position="158"/>
    </location>
</feature>
<feature type="region of interest" description="Disordered" evidence="2">
    <location>
        <begin position="947"/>
        <end position="968"/>
    </location>
</feature>
<feature type="compositionally biased region" description="Basic and acidic residues" evidence="2">
    <location>
        <begin position="817"/>
        <end position="828"/>
    </location>
</feature>
<organism evidence="3 4">
    <name type="scientific">Apiospora saccharicola</name>
    <dbReference type="NCBI Taxonomy" id="335842"/>
    <lineage>
        <taxon>Eukaryota</taxon>
        <taxon>Fungi</taxon>
        <taxon>Dikarya</taxon>
        <taxon>Ascomycota</taxon>
        <taxon>Pezizomycotina</taxon>
        <taxon>Sordariomycetes</taxon>
        <taxon>Xylariomycetidae</taxon>
        <taxon>Amphisphaeriales</taxon>
        <taxon>Apiosporaceae</taxon>
        <taxon>Apiospora</taxon>
    </lineage>
</organism>
<reference evidence="3 4" key="1">
    <citation type="submission" date="2023-01" db="EMBL/GenBank/DDBJ databases">
        <title>Analysis of 21 Apiospora genomes using comparative genomics revels a genus with tremendous synthesis potential of carbohydrate active enzymes and secondary metabolites.</title>
        <authorList>
            <person name="Sorensen T."/>
        </authorList>
    </citation>
    <scope>NUCLEOTIDE SEQUENCE [LARGE SCALE GENOMIC DNA]</scope>
    <source>
        <strain evidence="3 4">CBS 83171</strain>
    </source>
</reference>
<keyword evidence="4" id="KW-1185">Reference proteome</keyword>
<evidence type="ECO:0000313" key="4">
    <source>
        <dbReference type="Proteomes" id="UP001446871"/>
    </source>
</evidence>
<dbReference type="Proteomes" id="UP001446871">
    <property type="component" value="Unassembled WGS sequence"/>
</dbReference>
<feature type="region of interest" description="Disordered" evidence="2">
    <location>
        <begin position="815"/>
        <end position="858"/>
    </location>
</feature>
<proteinExistence type="predicted"/>
<feature type="coiled-coil region" evidence="1">
    <location>
        <begin position="678"/>
        <end position="705"/>
    </location>
</feature>
<evidence type="ECO:0000256" key="1">
    <source>
        <dbReference type="SAM" id="Coils"/>
    </source>
</evidence>
<name>A0ABR1VBP0_9PEZI</name>
<feature type="compositionally biased region" description="Basic and acidic residues" evidence="2">
    <location>
        <begin position="105"/>
        <end position="114"/>
    </location>
</feature>
<gene>
    <name evidence="3" type="ORF">PG996_007736</name>
</gene>
<comment type="caution">
    <text evidence="3">The sequence shown here is derived from an EMBL/GenBank/DDBJ whole genome shotgun (WGS) entry which is preliminary data.</text>
</comment>
<evidence type="ECO:0000313" key="3">
    <source>
        <dbReference type="EMBL" id="KAK8068624.1"/>
    </source>
</evidence>
<accession>A0ABR1VBP0</accession>
<feature type="region of interest" description="Disordered" evidence="2">
    <location>
        <begin position="1"/>
        <end position="186"/>
    </location>
</feature>
<dbReference type="EMBL" id="JAQQWM010000004">
    <property type="protein sequence ID" value="KAK8068624.1"/>
    <property type="molecule type" value="Genomic_DNA"/>
</dbReference>